<protein>
    <submittedName>
        <fullName evidence="1">Uncharacterized protein</fullName>
    </submittedName>
</protein>
<evidence type="ECO:0000313" key="2">
    <source>
        <dbReference type="Proteomes" id="UP000485058"/>
    </source>
</evidence>
<name>A0A699YUN1_HAELA</name>
<dbReference type="Proteomes" id="UP000485058">
    <property type="component" value="Unassembled WGS sequence"/>
</dbReference>
<proteinExistence type="predicted"/>
<sequence>MQAAQAGCGSRASIAWIVFGCCAVLKPEHAAVSRCGRLGGGPRSHRRLQPASAASAIAPHQELDVEDKFLARNLTQFRGSVSPRYAPRL</sequence>
<dbReference type="EMBL" id="BLLF01000337">
    <property type="protein sequence ID" value="GFH10686.1"/>
    <property type="molecule type" value="Genomic_DNA"/>
</dbReference>
<feature type="non-terminal residue" evidence="1">
    <location>
        <position position="1"/>
    </location>
</feature>
<organism evidence="1 2">
    <name type="scientific">Haematococcus lacustris</name>
    <name type="common">Green alga</name>
    <name type="synonym">Haematococcus pluvialis</name>
    <dbReference type="NCBI Taxonomy" id="44745"/>
    <lineage>
        <taxon>Eukaryota</taxon>
        <taxon>Viridiplantae</taxon>
        <taxon>Chlorophyta</taxon>
        <taxon>core chlorophytes</taxon>
        <taxon>Chlorophyceae</taxon>
        <taxon>CS clade</taxon>
        <taxon>Chlamydomonadales</taxon>
        <taxon>Haematococcaceae</taxon>
        <taxon>Haematococcus</taxon>
    </lineage>
</organism>
<accession>A0A699YUN1</accession>
<reference evidence="1 2" key="1">
    <citation type="submission" date="2020-02" db="EMBL/GenBank/DDBJ databases">
        <title>Draft genome sequence of Haematococcus lacustris strain NIES-144.</title>
        <authorList>
            <person name="Morimoto D."/>
            <person name="Nakagawa S."/>
            <person name="Yoshida T."/>
            <person name="Sawayama S."/>
        </authorList>
    </citation>
    <scope>NUCLEOTIDE SEQUENCE [LARGE SCALE GENOMIC DNA]</scope>
    <source>
        <strain evidence="1 2">NIES-144</strain>
    </source>
</reference>
<evidence type="ECO:0000313" key="1">
    <source>
        <dbReference type="EMBL" id="GFH10686.1"/>
    </source>
</evidence>
<keyword evidence="2" id="KW-1185">Reference proteome</keyword>
<gene>
    <name evidence="1" type="ORF">HaLaN_06045</name>
</gene>
<comment type="caution">
    <text evidence="1">The sequence shown here is derived from an EMBL/GenBank/DDBJ whole genome shotgun (WGS) entry which is preliminary data.</text>
</comment>
<dbReference type="AlphaFoldDB" id="A0A699YUN1"/>